<evidence type="ECO:0000259" key="5">
    <source>
        <dbReference type="PROSITE" id="PS01180"/>
    </source>
</evidence>
<keyword evidence="4" id="KW-0472">Membrane</keyword>
<dbReference type="SMART" id="SM00192">
    <property type="entry name" value="LDLa"/>
    <property type="match status" value="1"/>
</dbReference>
<gene>
    <name evidence="6" type="ORF">P5673_008504</name>
</gene>
<protein>
    <submittedName>
        <fullName evidence="6">CUB domain-containing protein 2</fullName>
    </submittedName>
</protein>
<evidence type="ECO:0000256" key="4">
    <source>
        <dbReference type="SAM" id="Phobius"/>
    </source>
</evidence>
<feature type="domain" description="CUB" evidence="5">
    <location>
        <begin position="139"/>
        <end position="253"/>
    </location>
</feature>
<dbReference type="InterPro" id="IPR035914">
    <property type="entry name" value="Sperma_CUB_dom_sf"/>
</dbReference>
<dbReference type="Gene3D" id="2.60.120.290">
    <property type="entry name" value="Spermadhesin, CUB domain"/>
    <property type="match status" value="3"/>
</dbReference>
<feature type="domain" description="CUB" evidence="5">
    <location>
        <begin position="256"/>
        <end position="377"/>
    </location>
</feature>
<reference evidence="6" key="2">
    <citation type="journal article" date="2023" name="Science">
        <title>Genomic signatures of disease resistance in endangered staghorn corals.</title>
        <authorList>
            <person name="Vollmer S.V."/>
            <person name="Selwyn J.D."/>
            <person name="Despard B.A."/>
            <person name="Roesel C.L."/>
        </authorList>
    </citation>
    <scope>NUCLEOTIDE SEQUENCE</scope>
    <source>
        <strain evidence="6">K2</strain>
    </source>
</reference>
<dbReference type="FunFam" id="2.60.120.290:FF:000005">
    <property type="entry name" value="Procollagen C-endopeptidase enhancer 1"/>
    <property type="match status" value="2"/>
</dbReference>
<keyword evidence="2 3" id="KW-1015">Disulfide bond</keyword>
<keyword evidence="4" id="KW-0812">Transmembrane</keyword>
<dbReference type="Pfam" id="PF00057">
    <property type="entry name" value="Ldl_recept_a"/>
    <property type="match status" value="1"/>
</dbReference>
<evidence type="ECO:0000256" key="3">
    <source>
        <dbReference type="PROSITE-ProRule" id="PRU00124"/>
    </source>
</evidence>
<dbReference type="CDD" id="cd00041">
    <property type="entry name" value="CUB"/>
    <property type="match status" value="3"/>
</dbReference>
<evidence type="ECO:0000256" key="1">
    <source>
        <dbReference type="ARBA" id="ARBA00022737"/>
    </source>
</evidence>
<dbReference type="SUPFAM" id="SSF57424">
    <property type="entry name" value="LDL receptor-like module"/>
    <property type="match status" value="1"/>
</dbReference>
<sequence length="623" mass="69317">MVHVSSKPSYNSHSEDLSRCDLALTNSNGKIQSPNYPHTYPVNKECSWTIILPEFQRIVLVFETFNLQPASSSEIYSIGCERDHIAVYDGANFVGKYCAGNIPPRQITTKGHTLRVVFKSGNRTTQRFLSNFSALYAACGGYFTGAEGSISSPGYPYAFAANIQCQWKVRVPTDYVIQLIFNDFNMDRKYPCNIDYVRVLDGLNSSDTVIGQFCSTRLPQKSILWSTGNTLSLEFKSHRESNSKGFQVHYSRMPHCNGHMKSDYGRFKSPGYPVSRKMDNQCTWLLSVSEGKIVSLKFDSFDVDSESSTFSTPGDCKDDYVEVFDGVEDKDNLLGRFCTINNKPISMVRSTGRSMLVRLKTSSWNKGKGFLASYYGLSPDNYFGNCDVFDNKLLFTCNSGRRIPCQLQCDGTYDCPDASDERHCKHITTASSQKTTGIQNYVIVILSATGSILSIICIFFVVDKLKSKRTTSTRRRRRISRPGRSHLRMHAAINNALTEEPSSPPPPYDISGSSNPGDIFEVAFSHPNLPGICPSISSTWASGLQTHETQITRNNQTQNQTLVPMNQEDTSNITVQEVTAQNILQGTQTSNAVEETGTISPSESIDCVNDTTQLIRSDSVIAL</sequence>
<feature type="transmembrane region" description="Helical" evidence="4">
    <location>
        <begin position="441"/>
        <end position="462"/>
    </location>
</feature>
<dbReference type="SMART" id="SM00042">
    <property type="entry name" value="CUB"/>
    <property type="match status" value="3"/>
</dbReference>
<dbReference type="CDD" id="cd00112">
    <property type="entry name" value="LDLa"/>
    <property type="match status" value="1"/>
</dbReference>
<dbReference type="EMBL" id="JARQWQ010000014">
    <property type="protein sequence ID" value="KAK2567651.1"/>
    <property type="molecule type" value="Genomic_DNA"/>
</dbReference>
<dbReference type="SUPFAM" id="SSF49854">
    <property type="entry name" value="Spermadhesin, CUB domain"/>
    <property type="match status" value="3"/>
</dbReference>
<dbReference type="InterPro" id="IPR000859">
    <property type="entry name" value="CUB_dom"/>
</dbReference>
<feature type="disulfide bond" evidence="3">
    <location>
        <begin position="409"/>
        <end position="424"/>
    </location>
</feature>
<evidence type="ECO:0000256" key="2">
    <source>
        <dbReference type="ARBA" id="ARBA00023157"/>
    </source>
</evidence>
<accession>A0AAD9QV46</accession>
<name>A0AAD9QV46_ACRCE</name>
<comment type="caution">
    <text evidence="3">Lacks conserved residue(s) required for the propagation of feature annotation.</text>
</comment>
<feature type="disulfide bond" evidence="3">
    <location>
        <begin position="397"/>
        <end position="415"/>
    </location>
</feature>
<organism evidence="6 7">
    <name type="scientific">Acropora cervicornis</name>
    <name type="common">Staghorn coral</name>
    <dbReference type="NCBI Taxonomy" id="6130"/>
    <lineage>
        <taxon>Eukaryota</taxon>
        <taxon>Metazoa</taxon>
        <taxon>Cnidaria</taxon>
        <taxon>Anthozoa</taxon>
        <taxon>Hexacorallia</taxon>
        <taxon>Scleractinia</taxon>
        <taxon>Astrocoeniina</taxon>
        <taxon>Acroporidae</taxon>
        <taxon>Acropora</taxon>
    </lineage>
</organism>
<dbReference type="PANTHER" id="PTHR24251:SF30">
    <property type="entry name" value="MEMBRANE FRIZZLED-RELATED PROTEIN"/>
    <property type="match status" value="1"/>
</dbReference>
<dbReference type="AlphaFoldDB" id="A0AAD9QV46"/>
<dbReference type="Proteomes" id="UP001249851">
    <property type="component" value="Unassembled WGS sequence"/>
</dbReference>
<dbReference type="PANTHER" id="PTHR24251">
    <property type="entry name" value="OVOCHYMASE-RELATED"/>
    <property type="match status" value="1"/>
</dbReference>
<dbReference type="FunFam" id="2.60.120.290:FF:000013">
    <property type="entry name" value="Membrane frizzled-related protein"/>
    <property type="match status" value="1"/>
</dbReference>
<reference evidence="6" key="1">
    <citation type="journal article" date="2023" name="G3 (Bethesda)">
        <title>Whole genome assembly and annotation of the endangered Caribbean coral Acropora cervicornis.</title>
        <authorList>
            <person name="Selwyn J.D."/>
            <person name="Vollmer S.V."/>
        </authorList>
    </citation>
    <scope>NUCLEOTIDE SEQUENCE</scope>
    <source>
        <strain evidence="6">K2</strain>
    </source>
</reference>
<proteinExistence type="predicted"/>
<dbReference type="PROSITE" id="PS50068">
    <property type="entry name" value="LDLRA_2"/>
    <property type="match status" value="1"/>
</dbReference>
<keyword evidence="4" id="KW-1133">Transmembrane helix</keyword>
<evidence type="ECO:0000313" key="7">
    <source>
        <dbReference type="Proteomes" id="UP001249851"/>
    </source>
</evidence>
<dbReference type="Pfam" id="PF00431">
    <property type="entry name" value="CUB"/>
    <property type="match status" value="3"/>
</dbReference>
<dbReference type="InterPro" id="IPR036055">
    <property type="entry name" value="LDL_receptor-like_sf"/>
</dbReference>
<keyword evidence="1" id="KW-0677">Repeat</keyword>
<feature type="domain" description="CUB" evidence="5">
    <location>
        <begin position="20"/>
        <end position="139"/>
    </location>
</feature>
<dbReference type="Gene3D" id="4.10.400.10">
    <property type="entry name" value="Low-density Lipoprotein Receptor"/>
    <property type="match status" value="1"/>
</dbReference>
<dbReference type="InterPro" id="IPR002172">
    <property type="entry name" value="LDrepeatLR_classA_rpt"/>
</dbReference>
<comment type="caution">
    <text evidence="6">The sequence shown here is derived from an EMBL/GenBank/DDBJ whole genome shotgun (WGS) entry which is preliminary data.</text>
</comment>
<dbReference type="PROSITE" id="PS01180">
    <property type="entry name" value="CUB"/>
    <property type="match status" value="3"/>
</dbReference>
<evidence type="ECO:0000313" key="6">
    <source>
        <dbReference type="EMBL" id="KAK2567651.1"/>
    </source>
</evidence>
<keyword evidence="7" id="KW-1185">Reference proteome</keyword>